<dbReference type="EMBL" id="JANPWB010000001">
    <property type="protein sequence ID" value="KAJ1213175.1"/>
    <property type="molecule type" value="Genomic_DNA"/>
</dbReference>
<gene>
    <name evidence="1" type="ORF">NDU88_000814</name>
</gene>
<evidence type="ECO:0000313" key="1">
    <source>
        <dbReference type="EMBL" id="KAJ1213175.1"/>
    </source>
</evidence>
<dbReference type="Proteomes" id="UP001066276">
    <property type="component" value="Chromosome 1_1"/>
</dbReference>
<keyword evidence="2" id="KW-1185">Reference proteome</keyword>
<name>A0AAV7WK37_PLEWA</name>
<reference evidence="1" key="1">
    <citation type="journal article" date="2022" name="bioRxiv">
        <title>Sequencing and chromosome-scale assembly of the giantPleurodeles waltlgenome.</title>
        <authorList>
            <person name="Brown T."/>
            <person name="Elewa A."/>
            <person name="Iarovenko S."/>
            <person name="Subramanian E."/>
            <person name="Araus A.J."/>
            <person name="Petzold A."/>
            <person name="Susuki M."/>
            <person name="Suzuki K.-i.T."/>
            <person name="Hayashi T."/>
            <person name="Toyoda A."/>
            <person name="Oliveira C."/>
            <person name="Osipova E."/>
            <person name="Leigh N.D."/>
            <person name="Simon A."/>
            <person name="Yun M.H."/>
        </authorList>
    </citation>
    <scope>NUCLEOTIDE SEQUENCE</scope>
    <source>
        <strain evidence="1">20211129_DDA</strain>
        <tissue evidence="1">Liver</tissue>
    </source>
</reference>
<protein>
    <submittedName>
        <fullName evidence="1">Uncharacterized protein</fullName>
    </submittedName>
</protein>
<dbReference type="AlphaFoldDB" id="A0AAV7WK37"/>
<accession>A0AAV7WK37</accession>
<comment type="caution">
    <text evidence="1">The sequence shown here is derived from an EMBL/GenBank/DDBJ whole genome shotgun (WGS) entry which is preliminary data.</text>
</comment>
<organism evidence="1 2">
    <name type="scientific">Pleurodeles waltl</name>
    <name type="common">Iberian ribbed newt</name>
    <dbReference type="NCBI Taxonomy" id="8319"/>
    <lineage>
        <taxon>Eukaryota</taxon>
        <taxon>Metazoa</taxon>
        <taxon>Chordata</taxon>
        <taxon>Craniata</taxon>
        <taxon>Vertebrata</taxon>
        <taxon>Euteleostomi</taxon>
        <taxon>Amphibia</taxon>
        <taxon>Batrachia</taxon>
        <taxon>Caudata</taxon>
        <taxon>Salamandroidea</taxon>
        <taxon>Salamandridae</taxon>
        <taxon>Pleurodelinae</taxon>
        <taxon>Pleurodeles</taxon>
    </lineage>
</organism>
<sequence length="69" mass="7432">MEDQRTAPFIENDAVIGSNGEQPEKDINTEAEGAAAARIRGWYLAGGSSTDGKKSTCSEELVLKYETHS</sequence>
<evidence type="ECO:0000313" key="2">
    <source>
        <dbReference type="Proteomes" id="UP001066276"/>
    </source>
</evidence>
<proteinExistence type="predicted"/>